<sequence length="54" mass="6571">MKLVSILFLRTWPKEDSGFVEFKPQEPSGTGQRWRRKRDNSPPRQFTHRRQFIP</sequence>
<reference evidence="2" key="2">
    <citation type="submission" date="2020-11" db="EMBL/GenBank/DDBJ databases">
        <authorList>
            <person name="McCartney M.A."/>
            <person name="Auch B."/>
            <person name="Kono T."/>
            <person name="Mallez S."/>
            <person name="Becker A."/>
            <person name="Gohl D.M."/>
            <person name="Silverstein K.A.T."/>
            <person name="Koren S."/>
            <person name="Bechman K.B."/>
            <person name="Herman A."/>
            <person name="Abrahante J.E."/>
            <person name="Garbe J."/>
        </authorList>
    </citation>
    <scope>NUCLEOTIDE SEQUENCE</scope>
    <source>
        <strain evidence="2">Duluth1</strain>
        <tissue evidence="2">Whole animal</tissue>
    </source>
</reference>
<reference evidence="2" key="1">
    <citation type="journal article" date="2019" name="bioRxiv">
        <title>The Genome of the Zebra Mussel, Dreissena polymorpha: A Resource for Invasive Species Research.</title>
        <authorList>
            <person name="McCartney M.A."/>
            <person name="Auch B."/>
            <person name="Kono T."/>
            <person name="Mallez S."/>
            <person name="Zhang Y."/>
            <person name="Obille A."/>
            <person name="Becker A."/>
            <person name="Abrahante J.E."/>
            <person name="Garbe J."/>
            <person name="Badalamenti J.P."/>
            <person name="Herman A."/>
            <person name="Mangelson H."/>
            <person name="Liachko I."/>
            <person name="Sullivan S."/>
            <person name="Sone E.D."/>
            <person name="Koren S."/>
            <person name="Silverstein K.A.T."/>
            <person name="Beckman K.B."/>
            <person name="Gohl D.M."/>
        </authorList>
    </citation>
    <scope>NUCLEOTIDE SEQUENCE</scope>
    <source>
        <strain evidence="2">Duluth1</strain>
        <tissue evidence="2">Whole animal</tissue>
    </source>
</reference>
<feature type="region of interest" description="Disordered" evidence="1">
    <location>
        <begin position="19"/>
        <end position="54"/>
    </location>
</feature>
<dbReference type="AlphaFoldDB" id="A0A9D4FBP1"/>
<keyword evidence="3" id="KW-1185">Reference proteome</keyword>
<name>A0A9D4FBP1_DREPO</name>
<comment type="caution">
    <text evidence="2">The sequence shown here is derived from an EMBL/GenBank/DDBJ whole genome shotgun (WGS) entry which is preliminary data.</text>
</comment>
<proteinExistence type="predicted"/>
<evidence type="ECO:0000313" key="3">
    <source>
        <dbReference type="Proteomes" id="UP000828390"/>
    </source>
</evidence>
<dbReference type="EMBL" id="JAIWYP010000007">
    <property type="protein sequence ID" value="KAH3794866.1"/>
    <property type="molecule type" value="Genomic_DNA"/>
</dbReference>
<evidence type="ECO:0000256" key="1">
    <source>
        <dbReference type="SAM" id="MobiDB-lite"/>
    </source>
</evidence>
<evidence type="ECO:0000313" key="2">
    <source>
        <dbReference type="EMBL" id="KAH3794866.1"/>
    </source>
</evidence>
<dbReference type="Proteomes" id="UP000828390">
    <property type="component" value="Unassembled WGS sequence"/>
</dbReference>
<organism evidence="2 3">
    <name type="scientific">Dreissena polymorpha</name>
    <name type="common">Zebra mussel</name>
    <name type="synonym">Mytilus polymorpha</name>
    <dbReference type="NCBI Taxonomy" id="45954"/>
    <lineage>
        <taxon>Eukaryota</taxon>
        <taxon>Metazoa</taxon>
        <taxon>Spiralia</taxon>
        <taxon>Lophotrochozoa</taxon>
        <taxon>Mollusca</taxon>
        <taxon>Bivalvia</taxon>
        <taxon>Autobranchia</taxon>
        <taxon>Heteroconchia</taxon>
        <taxon>Euheterodonta</taxon>
        <taxon>Imparidentia</taxon>
        <taxon>Neoheterodontei</taxon>
        <taxon>Myida</taxon>
        <taxon>Dreissenoidea</taxon>
        <taxon>Dreissenidae</taxon>
        <taxon>Dreissena</taxon>
    </lineage>
</organism>
<accession>A0A9D4FBP1</accession>
<gene>
    <name evidence="2" type="ORF">DPMN_148404</name>
</gene>
<protein>
    <submittedName>
        <fullName evidence="2">Uncharacterized protein</fullName>
    </submittedName>
</protein>